<name>A0ABT3LBT9_9CYAN</name>
<dbReference type="EMBL" id="JAIHOM010000222">
    <property type="protein sequence ID" value="MCW6038976.1"/>
    <property type="molecule type" value="Genomic_DNA"/>
</dbReference>
<gene>
    <name evidence="2" type="ORF">K4A83_22370</name>
</gene>
<accession>A0ABT3LBT9</accession>
<dbReference type="InterPro" id="IPR050678">
    <property type="entry name" value="DNA_Partitioning_ATPase"/>
</dbReference>
<evidence type="ECO:0000313" key="3">
    <source>
        <dbReference type="Proteomes" id="UP001526426"/>
    </source>
</evidence>
<comment type="caution">
    <text evidence="2">The sequence shown here is derived from an EMBL/GenBank/DDBJ whole genome shotgun (WGS) entry which is preliminary data.</text>
</comment>
<dbReference type="PANTHER" id="PTHR13696">
    <property type="entry name" value="P-LOOP CONTAINING NUCLEOSIDE TRIPHOSPHATE HYDROLASE"/>
    <property type="match status" value="1"/>
</dbReference>
<protein>
    <submittedName>
        <fullName evidence="2">ParA family protein</fullName>
    </submittedName>
</protein>
<dbReference type="Proteomes" id="UP001526426">
    <property type="component" value="Unassembled WGS sequence"/>
</dbReference>
<dbReference type="PANTHER" id="PTHR13696:SF99">
    <property type="entry name" value="COBYRINIC ACID AC-DIAMIDE SYNTHASE"/>
    <property type="match status" value="1"/>
</dbReference>
<organism evidence="2 3">
    <name type="scientific">Spirulina subsalsa FACHB-351</name>
    <dbReference type="NCBI Taxonomy" id="234711"/>
    <lineage>
        <taxon>Bacteria</taxon>
        <taxon>Bacillati</taxon>
        <taxon>Cyanobacteriota</taxon>
        <taxon>Cyanophyceae</taxon>
        <taxon>Spirulinales</taxon>
        <taxon>Spirulinaceae</taxon>
        <taxon>Spirulina</taxon>
    </lineage>
</organism>
<dbReference type="Pfam" id="PF13614">
    <property type="entry name" value="AAA_31"/>
    <property type="match status" value="1"/>
</dbReference>
<evidence type="ECO:0000313" key="2">
    <source>
        <dbReference type="EMBL" id="MCW6038976.1"/>
    </source>
</evidence>
<dbReference type="Gene3D" id="3.40.50.300">
    <property type="entry name" value="P-loop containing nucleotide triphosphate hydrolases"/>
    <property type="match status" value="1"/>
</dbReference>
<keyword evidence="3" id="KW-1185">Reference proteome</keyword>
<dbReference type="InterPro" id="IPR025669">
    <property type="entry name" value="AAA_dom"/>
</dbReference>
<proteinExistence type="predicted"/>
<reference evidence="2 3" key="1">
    <citation type="submission" date="2021-08" db="EMBL/GenBank/DDBJ databases">
        <title>Draft genome sequence of Spirulina subsalsa with high tolerance to salinity and hype-accumulation of phycocyanin.</title>
        <authorList>
            <person name="Pei H."/>
            <person name="Jiang L."/>
        </authorList>
    </citation>
    <scope>NUCLEOTIDE SEQUENCE [LARGE SCALE GENOMIC DNA]</scope>
    <source>
        <strain evidence="2 3">FACHB-351</strain>
    </source>
</reference>
<dbReference type="RefSeq" id="WP_265266924.1">
    <property type="nucleotide sequence ID" value="NZ_JAIHOM010000222.1"/>
</dbReference>
<sequence length="262" mass="28669">MLTLAVASLSGGQGKTTAALFLGRKLAQLGYPTLLIDADPQHNLTTYLGLELKPNEPMLLEFIKQSVELQESIYPVTGEDNLFLIPADDQLDGVVDYLASSGVGATLLKHRLEPLTSTFKICVIDSPPQRSQICLTVLGAADGLVIPAEASLKGYGSLVRTLDLLKSMQNVRATQAQVLGVIPFRDRWIGNNQSTESRLAVEAMTEEVGKTLMLPSIRESERYKQAINRRQTLTDLGYSDLEYPFSLLIESLVQQLGEPSHV</sequence>
<evidence type="ECO:0000259" key="1">
    <source>
        <dbReference type="Pfam" id="PF13614"/>
    </source>
</evidence>
<dbReference type="SUPFAM" id="SSF52540">
    <property type="entry name" value="P-loop containing nucleoside triphosphate hydrolases"/>
    <property type="match status" value="1"/>
</dbReference>
<dbReference type="CDD" id="cd02042">
    <property type="entry name" value="ParAB_family"/>
    <property type="match status" value="1"/>
</dbReference>
<feature type="domain" description="AAA" evidence="1">
    <location>
        <begin position="3"/>
        <end position="170"/>
    </location>
</feature>
<dbReference type="InterPro" id="IPR027417">
    <property type="entry name" value="P-loop_NTPase"/>
</dbReference>